<comment type="caution">
    <text evidence="2">The sequence shown here is derived from an EMBL/GenBank/DDBJ whole genome shotgun (WGS) entry which is preliminary data.</text>
</comment>
<sequence length="108" mass="12135">MIFKQKQLNLLGLSLRASKLISGDEQVEKGIKKGKVHLILVANDASSATKERYQKMSVQYNVPIHINFNRYEISHAIGKSRTICGITDHGISQKFLSYVTGVENMNDK</sequence>
<dbReference type="RefSeq" id="WP_197113254.1">
    <property type="nucleotide sequence ID" value="NZ_JACBXQ010000001.1"/>
</dbReference>
<name>A0ABS0LMN5_9LACT</name>
<dbReference type="Proteomes" id="UP000721415">
    <property type="component" value="Unassembled WGS sequence"/>
</dbReference>
<evidence type="ECO:0000313" key="3">
    <source>
        <dbReference type="Proteomes" id="UP000721415"/>
    </source>
</evidence>
<dbReference type="Pfam" id="PF01248">
    <property type="entry name" value="Ribosomal_L7Ae"/>
    <property type="match status" value="1"/>
</dbReference>
<dbReference type="InterPro" id="IPR004038">
    <property type="entry name" value="Ribosomal_eL8/eL30/eS12/Gad45"/>
</dbReference>
<organism evidence="2 3">
    <name type="scientific">Facklamia lactis</name>
    <dbReference type="NCBI Taxonomy" id="2749967"/>
    <lineage>
        <taxon>Bacteria</taxon>
        <taxon>Bacillati</taxon>
        <taxon>Bacillota</taxon>
        <taxon>Bacilli</taxon>
        <taxon>Lactobacillales</taxon>
        <taxon>Aerococcaceae</taxon>
        <taxon>Facklamia</taxon>
    </lineage>
</organism>
<dbReference type="InterPro" id="IPR029064">
    <property type="entry name" value="Ribosomal_eL30-like_sf"/>
</dbReference>
<feature type="domain" description="Ribosomal protein eL8/eL30/eS12/Gadd45" evidence="1">
    <location>
        <begin position="9"/>
        <end position="93"/>
    </location>
</feature>
<accession>A0ABS0LMN5</accession>
<dbReference type="SUPFAM" id="SSF55315">
    <property type="entry name" value="L30e-like"/>
    <property type="match status" value="1"/>
</dbReference>
<evidence type="ECO:0000259" key="1">
    <source>
        <dbReference type="Pfam" id="PF01248"/>
    </source>
</evidence>
<dbReference type="EMBL" id="JACBXQ010000001">
    <property type="protein sequence ID" value="MBG9985299.1"/>
    <property type="molecule type" value="Genomic_DNA"/>
</dbReference>
<gene>
    <name evidence="2" type="ORF">HZY91_00155</name>
</gene>
<evidence type="ECO:0000313" key="2">
    <source>
        <dbReference type="EMBL" id="MBG9985299.1"/>
    </source>
</evidence>
<proteinExistence type="predicted"/>
<keyword evidence="3" id="KW-1185">Reference proteome</keyword>
<reference evidence="2 3" key="1">
    <citation type="submission" date="2020-07" db="EMBL/GenBank/DDBJ databases">
        <title>Facklamia lactis sp. nov., isolated from raw milk.</title>
        <authorList>
            <person name="Doll E.V."/>
            <person name="Huptas C."/>
            <person name="Staib L."/>
            <person name="Wenning M."/>
            <person name="Scherer S."/>
        </authorList>
    </citation>
    <scope>NUCLEOTIDE SEQUENCE [LARGE SCALE GENOMIC DNA]</scope>
    <source>
        <strain evidence="2 3">DSM 111018</strain>
    </source>
</reference>
<dbReference type="Gene3D" id="3.30.1330.30">
    <property type="match status" value="1"/>
</dbReference>
<protein>
    <submittedName>
        <fullName evidence="2">Ribosomal L7Ae/L30e/S12e/Gadd45 family protein</fullName>
    </submittedName>
</protein>